<dbReference type="AlphaFoldDB" id="A0A382TCQ1"/>
<dbReference type="EMBL" id="UINC01135419">
    <property type="protein sequence ID" value="SVD19552.1"/>
    <property type="molecule type" value="Genomic_DNA"/>
</dbReference>
<accession>A0A382TCQ1</accession>
<sequence>MFDNTAEVLDLRPEPKSKNMELFKAIHRSQHVQRNYDLSKKMPEQDIATIV</sequence>
<proteinExistence type="predicted"/>
<name>A0A382TCQ1_9ZZZZ</name>
<organism evidence="1">
    <name type="scientific">marine metagenome</name>
    <dbReference type="NCBI Taxonomy" id="408172"/>
    <lineage>
        <taxon>unclassified sequences</taxon>
        <taxon>metagenomes</taxon>
        <taxon>ecological metagenomes</taxon>
    </lineage>
</organism>
<evidence type="ECO:0000313" key="1">
    <source>
        <dbReference type="EMBL" id="SVD19552.1"/>
    </source>
</evidence>
<protein>
    <submittedName>
        <fullName evidence="1">Uncharacterized protein</fullName>
    </submittedName>
</protein>
<reference evidence="1" key="1">
    <citation type="submission" date="2018-05" db="EMBL/GenBank/DDBJ databases">
        <authorList>
            <person name="Lanie J.A."/>
            <person name="Ng W.-L."/>
            <person name="Kazmierczak K.M."/>
            <person name="Andrzejewski T.M."/>
            <person name="Davidsen T.M."/>
            <person name="Wayne K.J."/>
            <person name="Tettelin H."/>
            <person name="Glass J.I."/>
            <person name="Rusch D."/>
            <person name="Podicherti R."/>
            <person name="Tsui H.-C.T."/>
            <person name="Winkler M.E."/>
        </authorList>
    </citation>
    <scope>NUCLEOTIDE SEQUENCE</scope>
</reference>
<feature type="non-terminal residue" evidence="1">
    <location>
        <position position="51"/>
    </location>
</feature>
<gene>
    <name evidence="1" type="ORF">METZ01_LOCUS372406</name>
</gene>